<comment type="subcellular location">
    <subcellularLocation>
        <location evidence="1">Cytoplasm</location>
    </subcellularLocation>
</comment>
<sequence>KLLKMFVTRENHSEGDSGVVFVLISDQCLYLLHYRKSTKKFVQQSSAMLLDLLFISTGINEQTLNIESRGKNNQKQRMWLTPGHQALTLAIVTCLTDAVQAASEHILPGRSGFSVESEVPLQNIALKKYISRELQCEAQDVTVSDYSLVFWEDPSFTSNQSQDADAAYKEGTLLLRSQDPLKAYVWKPVYIVLKTSMLCVSNKKS</sequence>
<accession>A0A0B6XXV9</accession>
<feature type="domain" description="PLEKHM2 PH" evidence="3">
    <location>
        <begin position="2"/>
        <end position="104"/>
    </location>
</feature>
<reference evidence="4" key="1">
    <citation type="submission" date="2014-12" db="EMBL/GenBank/DDBJ databases">
        <title>Insight into the proteome of Arion vulgaris.</title>
        <authorList>
            <person name="Aradska J."/>
            <person name="Bulat T."/>
            <person name="Smidak R."/>
            <person name="Sarate P."/>
            <person name="Gangsoo J."/>
            <person name="Sialana F."/>
            <person name="Bilban M."/>
            <person name="Lubec G."/>
        </authorList>
    </citation>
    <scope>NUCLEOTIDE SEQUENCE</scope>
    <source>
        <tissue evidence="4">Skin</tissue>
    </source>
</reference>
<name>A0A0B6XXV9_9EUPU</name>
<dbReference type="AlphaFoldDB" id="A0A0B6XXV9"/>
<evidence type="ECO:0000313" key="4">
    <source>
        <dbReference type="EMBL" id="CEK48698.1"/>
    </source>
</evidence>
<dbReference type="GO" id="GO:0032880">
    <property type="term" value="P:regulation of protein localization"/>
    <property type="evidence" value="ECO:0007669"/>
    <property type="project" value="TreeGrafter"/>
</dbReference>
<gene>
    <name evidence="4" type="primary">ORF4885</name>
</gene>
<dbReference type="Pfam" id="PF23142">
    <property type="entry name" value="PH_PLEKHM2"/>
    <property type="match status" value="1"/>
</dbReference>
<dbReference type="PANTHER" id="PTHR46556">
    <property type="entry name" value="PLECKSTRIN HOMOLOGY DOMAIN-CONTAINING FAMILY M MEMBER 2"/>
    <property type="match status" value="1"/>
</dbReference>
<evidence type="ECO:0000256" key="1">
    <source>
        <dbReference type="ARBA" id="ARBA00004496"/>
    </source>
</evidence>
<dbReference type="EMBL" id="HACG01001833">
    <property type="protein sequence ID" value="CEK48698.1"/>
    <property type="molecule type" value="Transcribed_RNA"/>
</dbReference>
<dbReference type="GO" id="GO:0032418">
    <property type="term" value="P:lysosome localization"/>
    <property type="evidence" value="ECO:0007669"/>
    <property type="project" value="TreeGrafter"/>
</dbReference>
<dbReference type="InterPro" id="IPR057288">
    <property type="entry name" value="PH_PLEKHM2"/>
</dbReference>
<protein>
    <recommendedName>
        <fullName evidence="3">PLEKHM2 PH domain-containing protein</fullName>
    </recommendedName>
</protein>
<dbReference type="GO" id="GO:0010008">
    <property type="term" value="C:endosome membrane"/>
    <property type="evidence" value="ECO:0007669"/>
    <property type="project" value="TreeGrafter"/>
</dbReference>
<organism evidence="4">
    <name type="scientific">Arion vulgaris</name>
    <dbReference type="NCBI Taxonomy" id="1028688"/>
    <lineage>
        <taxon>Eukaryota</taxon>
        <taxon>Metazoa</taxon>
        <taxon>Spiralia</taxon>
        <taxon>Lophotrochozoa</taxon>
        <taxon>Mollusca</taxon>
        <taxon>Gastropoda</taxon>
        <taxon>Heterobranchia</taxon>
        <taxon>Euthyneura</taxon>
        <taxon>Panpulmonata</taxon>
        <taxon>Eupulmonata</taxon>
        <taxon>Stylommatophora</taxon>
        <taxon>Helicina</taxon>
        <taxon>Arionoidea</taxon>
        <taxon>Arionidae</taxon>
        <taxon>Arion</taxon>
    </lineage>
</organism>
<keyword evidence="2" id="KW-0963">Cytoplasm</keyword>
<dbReference type="PANTHER" id="PTHR46556:SF1">
    <property type="entry name" value="PLECKSTRIN HOMOLOGY DOMAIN-CONTAINING FAMILY M MEMBER 2"/>
    <property type="match status" value="1"/>
</dbReference>
<dbReference type="GO" id="GO:0007030">
    <property type="term" value="P:Golgi organization"/>
    <property type="evidence" value="ECO:0007669"/>
    <property type="project" value="TreeGrafter"/>
</dbReference>
<evidence type="ECO:0000259" key="3">
    <source>
        <dbReference type="Pfam" id="PF23142"/>
    </source>
</evidence>
<feature type="non-terminal residue" evidence="4">
    <location>
        <position position="1"/>
    </location>
</feature>
<evidence type="ECO:0000256" key="2">
    <source>
        <dbReference type="ARBA" id="ARBA00022490"/>
    </source>
</evidence>
<proteinExistence type="predicted"/>
<feature type="non-terminal residue" evidence="4">
    <location>
        <position position="205"/>
    </location>
</feature>
<dbReference type="InterPro" id="IPR053015">
    <property type="entry name" value="PH_domain-containing_M2"/>
</dbReference>
<dbReference type="GO" id="GO:0019894">
    <property type="term" value="F:kinesin binding"/>
    <property type="evidence" value="ECO:0007669"/>
    <property type="project" value="TreeGrafter"/>
</dbReference>